<comment type="caution">
    <text evidence="3">The sequence shown here is derived from an EMBL/GenBank/DDBJ whole genome shotgun (WGS) entry which is preliminary data.</text>
</comment>
<organism evidence="3 4">
    <name type="scientific">Rhizoctonia solani</name>
    <dbReference type="NCBI Taxonomy" id="456999"/>
    <lineage>
        <taxon>Eukaryota</taxon>
        <taxon>Fungi</taxon>
        <taxon>Dikarya</taxon>
        <taxon>Basidiomycota</taxon>
        <taxon>Agaricomycotina</taxon>
        <taxon>Agaricomycetes</taxon>
        <taxon>Cantharellales</taxon>
        <taxon>Ceratobasidiaceae</taxon>
        <taxon>Rhizoctonia</taxon>
    </lineage>
</organism>
<evidence type="ECO:0000313" key="4">
    <source>
        <dbReference type="Proteomes" id="UP000663888"/>
    </source>
</evidence>
<keyword evidence="2" id="KW-0472">Membrane</keyword>
<feature type="non-terminal residue" evidence="3">
    <location>
        <position position="1"/>
    </location>
</feature>
<reference evidence="3" key="1">
    <citation type="submission" date="2021-01" db="EMBL/GenBank/DDBJ databases">
        <authorList>
            <person name="Kaushik A."/>
        </authorList>
    </citation>
    <scope>NUCLEOTIDE SEQUENCE</scope>
    <source>
        <strain evidence="3">AG4-R118</strain>
    </source>
</reference>
<keyword evidence="2" id="KW-1133">Transmembrane helix</keyword>
<dbReference type="AlphaFoldDB" id="A0A8H3ARF5"/>
<dbReference type="EMBL" id="CAJMWX010000847">
    <property type="protein sequence ID" value="CAE6434756.1"/>
    <property type="molecule type" value="Genomic_DNA"/>
</dbReference>
<dbReference type="Proteomes" id="UP000663888">
    <property type="component" value="Unassembled WGS sequence"/>
</dbReference>
<evidence type="ECO:0000313" key="3">
    <source>
        <dbReference type="EMBL" id="CAE6434756.1"/>
    </source>
</evidence>
<feature type="compositionally biased region" description="Basic and acidic residues" evidence="1">
    <location>
        <begin position="38"/>
        <end position="59"/>
    </location>
</feature>
<proteinExistence type="predicted"/>
<gene>
    <name evidence="3" type="ORF">RDB_LOCUS40193</name>
</gene>
<feature type="transmembrane region" description="Helical" evidence="2">
    <location>
        <begin position="154"/>
        <end position="173"/>
    </location>
</feature>
<name>A0A8H3ARF5_9AGAM</name>
<sequence>DEKPRHYQLQPLKKEAPIIFKSPEPIEVIIEHAPASPERSHTAEISVKENGPKSDDHFVEQPSTSDRAPKEKHAAGKSSSGTTGSSQEDQDLSHYISHIFPVLHELAGFNLSAQEQWSPMNQEDNRTDAPDHVSESLKPESHSRSWSRLRALEALFRVIIACYCGHLIGRAYAGGYDRYIQKHSTSEQFNSLRVSLKILVPSALMLGYWASIGLAMIVEYRWKLLLSWCLIYQGILTQRGYFGADIWCWIAGVTLSCFGSGMALLPSYRYQPEI</sequence>
<evidence type="ECO:0000256" key="2">
    <source>
        <dbReference type="SAM" id="Phobius"/>
    </source>
</evidence>
<feature type="region of interest" description="Disordered" evidence="1">
    <location>
        <begin position="32"/>
        <end position="89"/>
    </location>
</feature>
<feature type="transmembrane region" description="Helical" evidence="2">
    <location>
        <begin position="246"/>
        <end position="265"/>
    </location>
</feature>
<feature type="region of interest" description="Disordered" evidence="1">
    <location>
        <begin position="118"/>
        <end position="138"/>
    </location>
</feature>
<protein>
    <submittedName>
        <fullName evidence="3">Uncharacterized protein</fullName>
    </submittedName>
</protein>
<keyword evidence="2" id="KW-0812">Transmembrane</keyword>
<accession>A0A8H3ARF5</accession>
<feature type="transmembrane region" description="Helical" evidence="2">
    <location>
        <begin position="194"/>
        <end position="218"/>
    </location>
</feature>
<feature type="compositionally biased region" description="Basic and acidic residues" evidence="1">
    <location>
        <begin position="123"/>
        <end position="138"/>
    </location>
</feature>
<evidence type="ECO:0000256" key="1">
    <source>
        <dbReference type="SAM" id="MobiDB-lite"/>
    </source>
</evidence>